<evidence type="ECO:0000313" key="7">
    <source>
        <dbReference type="Proteomes" id="UP000183988"/>
    </source>
</evidence>
<dbReference type="STRING" id="930117.SAMN05216225_10783"/>
<accession>A0A1M5NF25</accession>
<dbReference type="RefSeq" id="WP_072892057.1">
    <property type="nucleotide sequence ID" value="NZ_FQVW01000078.1"/>
</dbReference>
<dbReference type="PANTHER" id="PTHR37306">
    <property type="entry name" value="COLICIN V PRODUCTION PROTEIN"/>
    <property type="match status" value="1"/>
</dbReference>
<dbReference type="InterPro" id="IPR003825">
    <property type="entry name" value="Colicin-V_CvpA"/>
</dbReference>
<proteinExistence type="predicted"/>
<evidence type="ECO:0000256" key="2">
    <source>
        <dbReference type="ARBA" id="ARBA00022692"/>
    </source>
</evidence>
<feature type="transmembrane region" description="Helical" evidence="5">
    <location>
        <begin position="77"/>
        <end position="98"/>
    </location>
</feature>
<dbReference type="GO" id="GO:0016020">
    <property type="term" value="C:membrane"/>
    <property type="evidence" value="ECO:0007669"/>
    <property type="project" value="UniProtKB-SubCell"/>
</dbReference>
<keyword evidence="4 5" id="KW-0472">Membrane</keyword>
<keyword evidence="7" id="KW-1185">Reference proteome</keyword>
<reference evidence="6 7" key="1">
    <citation type="submission" date="2016-11" db="EMBL/GenBank/DDBJ databases">
        <authorList>
            <person name="Jaros S."/>
            <person name="Januszkiewicz K."/>
            <person name="Wedrychowicz H."/>
        </authorList>
    </citation>
    <scope>NUCLEOTIDE SEQUENCE [LARGE SCALE GENOMIC DNA]</scope>
    <source>
        <strain evidence="6 7">IBRC-M 10683</strain>
    </source>
</reference>
<evidence type="ECO:0000256" key="5">
    <source>
        <dbReference type="SAM" id="Phobius"/>
    </source>
</evidence>
<organism evidence="6 7">
    <name type="scientific">Ornithinibacillus halophilus</name>
    <dbReference type="NCBI Taxonomy" id="930117"/>
    <lineage>
        <taxon>Bacteria</taxon>
        <taxon>Bacillati</taxon>
        <taxon>Bacillota</taxon>
        <taxon>Bacilli</taxon>
        <taxon>Bacillales</taxon>
        <taxon>Bacillaceae</taxon>
        <taxon>Ornithinibacillus</taxon>
    </lineage>
</organism>
<dbReference type="OrthoDB" id="1809613at2"/>
<dbReference type="AlphaFoldDB" id="A0A1M5NF25"/>
<dbReference type="EMBL" id="FQVW01000078">
    <property type="protein sequence ID" value="SHG88072.1"/>
    <property type="molecule type" value="Genomic_DNA"/>
</dbReference>
<keyword evidence="3 5" id="KW-1133">Transmembrane helix</keyword>
<evidence type="ECO:0000256" key="1">
    <source>
        <dbReference type="ARBA" id="ARBA00004141"/>
    </source>
</evidence>
<dbReference type="PANTHER" id="PTHR37306:SF1">
    <property type="entry name" value="COLICIN V PRODUCTION PROTEIN"/>
    <property type="match status" value="1"/>
</dbReference>
<sequence>MIDFILLVLFVLGLLIGLRRGLILQALHLIGFIISFIIASIYFDELAEKLYMWIPYPAMTDESLWAEFLQSLPIESAFYHGISFAIIFFISKIILQIIASMLDLVASLPILNSVNKILGAVLGFLEVYLLLFVFLYIAVLLPVGMVQEWINDSSIALFMLEKTPYFSGKIIDSWFVDLNSIFSF</sequence>
<name>A0A1M5NF25_9BACI</name>
<dbReference type="Pfam" id="PF02674">
    <property type="entry name" value="Colicin_V"/>
    <property type="match status" value="1"/>
</dbReference>
<gene>
    <name evidence="6" type="ORF">SAMN05216225_10783</name>
</gene>
<evidence type="ECO:0000256" key="3">
    <source>
        <dbReference type="ARBA" id="ARBA00022989"/>
    </source>
</evidence>
<feature type="transmembrane region" description="Helical" evidence="5">
    <location>
        <begin position="118"/>
        <end position="141"/>
    </location>
</feature>
<keyword evidence="2 5" id="KW-0812">Transmembrane</keyword>
<feature type="transmembrane region" description="Helical" evidence="5">
    <location>
        <begin position="29"/>
        <end position="47"/>
    </location>
</feature>
<protein>
    <submittedName>
        <fullName evidence="6">Uncharacterized membrane protein, required for colicin V production</fullName>
    </submittedName>
</protein>
<dbReference type="GO" id="GO:0009403">
    <property type="term" value="P:toxin biosynthetic process"/>
    <property type="evidence" value="ECO:0007669"/>
    <property type="project" value="InterPro"/>
</dbReference>
<comment type="subcellular location">
    <subcellularLocation>
        <location evidence="1">Membrane</location>
        <topology evidence="1">Multi-pass membrane protein</topology>
    </subcellularLocation>
</comment>
<evidence type="ECO:0000256" key="4">
    <source>
        <dbReference type="ARBA" id="ARBA00023136"/>
    </source>
</evidence>
<dbReference type="Proteomes" id="UP000183988">
    <property type="component" value="Unassembled WGS sequence"/>
</dbReference>
<evidence type="ECO:0000313" key="6">
    <source>
        <dbReference type="EMBL" id="SHG88072.1"/>
    </source>
</evidence>